<dbReference type="Pfam" id="PF00067">
    <property type="entry name" value="p450"/>
    <property type="match status" value="1"/>
</dbReference>
<comment type="caution">
    <text evidence="3">The sequence shown here is derived from an EMBL/GenBank/DDBJ whole genome shotgun (WGS) entry which is preliminary data.</text>
</comment>
<dbReference type="GO" id="GO:0016705">
    <property type="term" value="F:oxidoreductase activity, acting on paired donors, with incorporation or reduction of molecular oxygen"/>
    <property type="evidence" value="ECO:0007669"/>
    <property type="project" value="InterPro"/>
</dbReference>
<sequence length="163" mass="18738">MASLAKMISGIMKAYDILGNDLEEVADDLIQVLKSETDENDEIEILPWLYRWAYETLHASEVPLEEKFCQLKKMIEDNGDEMKDVMTVLQDIFQGAIHTAALIIGVALYHVARHGSIQQETREELMKYLPEKDSRCLEVPQNGDKIRSLQSIITETFRYSLFL</sequence>
<organism evidence="3 4">
    <name type="scientific">Nephila pilipes</name>
    <name type="common">Giant wood spider</name>
    <name type="synonym">Nephila maculata</name>
    <dbReference type="NCBI Taxonomy" id="299642"/>
    <lineage>
        <taxon>Eukaryota</taxon>
        <taxon>Metazoa</taxon>
        <taxon>Ecdysozoa</taxon>
        <taxon>Arthropoda</taxon>
        <taxon>Chelicerata</taxon>
        <taxon>Arachnida</taxon>
        <taxon>Araneae</taxon>
        <taxon>Araneomorphae</taxon>
        <taxon>Entelegynae</taxon>
        <taxon>Araneoidea</taxon>
        <taxon>Nephilidae</taxon>
        <taxon>Nephila</taxon>
    </lineage>
</organism>
<keyword evidence="2" id="KW-0560">Oxidoreductase</keyword>
<name>A0A8X6UT92_NEPPI</name>
<protein>
    <submittedName>
        <fullName evidence="3">Uncharacterized protein</fullName>
    </submittedName>
</protein>
<keyword evidence="2" id="KW-0503">Monooxygenase</keyword>
<accession>A0A8X6UT92</accession>
<evidence type="ECO:0000256" key="2">
    <source>
        <dbReference type="ARBA" id="ARBA00023033"/>
    </source>
</evidence>
<dbReference type="GO" id="GO:0020037">
    <property type="term" value="F:heme binding"/>
    <property type="evidence" value="ECO:0007669"/>
    <property type="project" value="InterPro"/>
</dbReference>
<proteinExistence type="inferred from homology"/>
<dbReference type="Gene3D" id="1.10.630.10">
    <property type="entry name" value="Cytochrome P450"/>
    <property type="match status" value="1"/>
</dbReference>
<dbReference type="AlphaFoldDB" id="A0A8X6UT92"/>
<reference evidence="3" key="1">
    <citation type="submission" date="2020-08" db="EMBL/GenBank/DDBJ databases">
        <title>Multicomponent nature underlies the extraordinary mechanical properties of spider dragline silk.</title>
        <authorList>
            <person name="Kono N."/>
            <person name="Nakamura H."/>
            <person name="Mori M."/>
            <person name="Yoshida Y."/>
            <person name="Ohtoshi R."/>
            <person name="Malay A.D."/>
            <person name="Moran D.A.P."/>
            <person name="Tomita M."/>
            <person name="Numata K."/>
            <person name="Arakawa K."/>
        </authorList>
    </citation>
    <scope>NUCLEOTIDE SEQUENCE</scope>
</reference>
<keyword evidence="4" id="KW-1185">Reference proteome</keyword>
<dbReference type="GO" id="GO:0004497">
    <property type="term" value="F:monooxygenase activity"/>
    <property type="evidence" value="ECO:0007669"/>
    <property type="project" value="UniProtKB-KW"/>
</dbReference>
<comment type="similarity">
    <text evidence="1">Belongs to the cytochrome P450 family.</text>
</comment>
<evidence type="ECO:0000256" key="1">
    <source>
        <dbReference type="ARBA" id="ARBA00010617"/>
    </source>
</evidence>
<dbReference type="InterPro" id="IPR001128">
    <property type="entry name" value="Cyt_P450"/>
</dbReference>
<dbReference type="OrthoDB" id="3945418at2759"/>
<dbReference type="InterPro" id="IPR036396">
    <property type="entry name" value="Cyt_P450_sf"/>
</dbReference>
<dbReference type="Proteomes" id="UP000887013">
    <property type="component" value="Unassembled WGS sequence"/>
</dbReference>
<dbReference type="GO" id="GO:0005506">
    <property type="term" value="F:iron ion binding"/>
    <property type="evidence" value="ECO:0007669"/>
    <property type="project" value="InterPro"/>
</dbReference>
<dbReference type="EMBL" id="BMAW01035729">
    <property type="protein sequence ID" value="GFU40835.1"/>
    <property type="molecule type" value="Genomic_DNA"/>
</dbReference>
<gene>
    <name evidence="3" type="ORF">NPIL_483571</name>
</gene>
<evidence type="ECO:0000313" key="3">
    <source>
        <dbReference type="EMBL" id="GFU40835.1"/>
    </source>
</evidence>
<evidence type="ECO:0000313" key="4">
    <source>
        <dbReference type="Proteomes" id="UP000887013"/>
    </source>
</evidence>
<dbReference type="SUPFAM" id="SSF48264">
    <property type="entry name" value="Cytochrome P450"/>
    <property type="match status" value="1"/>
</dbReference>